<dbReference type="Proteomes" id="UP000199002">
    <property type="component" value="Unassembled WGS sequence"/>
</dbReference>
<dbReference type="NCBIfam" id="TIGR03734">
    <property type="entry name" value="PRTRC_parB"/>
    <property type="match status" value="1"/>
</dbReference>
<dbReference type="PANTHER" id="PTHR33375:SF1">
    <property type="entry name" value="CHROMOSOME-PARTITIONING PROTEIN PARB-RELATED"/>
    <property type="match status" value="1"/>
</dbReference>
<sequence length="586" mass="64842">MRNFQPYGSHSRRVWLHVFQFEAMQTTQHPRIPVNLIDRGNNPRKHFDEAHLNDLANSIKQVGVLQPILVRPTDNGRFQIVAGERRYRATILAFGNDESISIPAMVQTMSDEEADRAALTENVVREKMSALDEAESAARILGSCKGDRDEAARMLGWNRTTLDRRLSLMYAIPSVRDALRNDDITLGHAELLAVLRKESQEVALSMLLKQEKRPSVAAFKDMLERMALSLESAIFVKEDCQNCQFNTGNQQALFAETLTTGNCTNKPCYDQKTDAHLEALAQSLRDDYQVVRIIRPGDNFTIIPLRADGPKGVGTEQAQACRSCQNFGAAVSAVPDKLGQVYKDQCSDTACNVRMVAARIKAETVQSAPQQTPTETAAKTKEQGGQTEAAKAPKKAAPESSVEPSNAVKTYREEVWRAIFKRVVQRADTVTNRSVLLAIVLHRPSVLSSRNLSEETAALGLKHTETNVGKLLADCLSLENAQLSAALSHVAASASADLEIQHITGILNTLEVKIEQHWQLNAQFLGRLTKNEIDTLCTELGIKTVLDGQYAKLLAGKKDDFVKGVLEIKDFEYIGLIPKAMKWPKG</sequence>
<dbReference type="InterPro" id="IPR036086">
    <property type="entry name" value="ParB/Sulfiredoxin_sf"/>
</dbReference>
<evidence type="ECO:0000256" key="3">
    <source>
        <dbReference type="ARBA" id="ARBA00023125"/>
    </source>
</evidence>
<dbReference type="SUPFAM" id="SSF110849">
    <property type="entry name" value="ParB/Sulfiredoxin"/>
    <property type="match status" value="1"/>
</dbReference>
<evidence type="ECO:0000259" key="5">
    <source>
        <dbReference type="SMART" id="SM00470"/>
    </source>
</evidence>
<dbReference type="Pfam" id="PF17762">
    <property type="entry name" value="HTH_ParB"/>
    <property type="match status" value="1"/>
</dbReference>
<keyword evidence="7" id="KW-1185">Reference proteome</keyword>
<dbReference type="InterPro" id="IPR022396">
    <property type="entry name" value="PRTRC_ParB"/>
</dbReference>
<gene>
    <name evidence="6" type="ORF">SAMN05421875_1289</name>
</gene>
<dbReference type="InterPro" id="IPR050336">
    <property type="entry name" value="Chromosome_partition/occlusion"/>
</dbReference>
<dbReference type="InterPro" id="IPR041468">
    <property type="entry name" value="HTH_ParB/Spo0J"/>
</dbReference>
<dbReference type="GO" id="GO:0043565">
    <property type="term" value="F:sequence-specific DNA binding"/>
    <property type="evidence" value="ECO:0007669"/>
    <property type="project" value="InterPro"/>
</dbReference>
<evidence type="ECO:0000313" key="7">
    <source>
        <dbReference type="Proteomes" id="UP000199002"/>
    </source>
</evidence>
<dbReference type="AlphaFoldDB" id="A0A1H4DUG0"/>
<accession>A0A1H4DUG0</accession>
<dbReference type="GO" id="GO:0007059">
    <property type="term" value="P:chromosome segregation"/>
    <property type="evidence" value="ECO:0007669"/>
    <property type="project" value="UniProtKB-KW"/>
</dbReference>
<reference evidence="7" key="1">
    <citation type="submission" date="2016-10" db="EMBL/GenBank/DDBJ databases">
        <authorList>
            <person name="Varghese N."/>
            <person name="Submissions S."/>
        </authorList>
    </citation>
    <scope>NUCLEOTIDE SEQUENCE [LARGE SCALE GENOMIC DNA]</scope>
    <source>
        <strain evidence="7">DSM 25157</strain>
    </source>
</reference>
<comment type="similarity">
    <text evidence="1">Belongs to the ParB family.</text>
</comment>
<feature type="region of interest" description="Disordered" evidence="4">
    <location>
        <begin position="363"/>
        <end position="407"/>
    </location>
</feature>
<dbReference type="NCBIfam" id="TIGR00180">
    <property type="entry name" value="parB_part"/>
    <property type="match status" value="1"/>
</dbReference>
<organism evidence="6 7">
    <name type="scientific">Acidovorax soli</name>
    <dbReference type="NCBI Taxonomy" id="592050"/>
    <lineage>
        <taxon>Bacteria</taxon>
        <taxon>Pseudomonadati</taxon>
        <taxon>Pseudomonadota</taxon>
        <taxon>Betaproteobacteria</taxon>
        <taxon>Burkholderiales</taxon>
        <taxon>Comamonadaceae</taxon>
        <taxon>Acidovorax</taxon>
    </lineage>
</organism>
<name>A0A1H4DUG0_9BURK</name>
<dbReference type="STRING" id="592050.SAMN05421875_1289"/>
<dbReference type="SMART" id="SM00470">
    <property type="entry name" value="ParB"/>
    <property type="match status" value="1"/>
</dbReference>
<dbReference type="FunFam" id="3.90.1530.30:FF:000001">
    <property type="entry name" value="Chromosome partitioning protein ParB"/>
    <property type="match status" value="1"/>
</dbReference>
<dbReference type="CDD" id="cd16393">
    <property type="entry name" value="SPO0J_N"/>
    <property type="match status" value="1"/>
</dbReference>
<feature type="compositionally biased region" description="Polar residues" evidence="4">
    <location>
        <begin position="364"/>
        <end position="377"/>
    </location>
</feature>
<evidence type="ECO:0000256" key="1">
    <source>
        <dbReference type="ARBA" id="ARBA00006295"/>
    </source>
</evidence>
<dbReference type="EMBL" id="FNQJ01000028">
    <property type="protein sequence ID" value="SEA76139.1"/>
    <property type="molecule type" value="Genomic_DNA"/>
</dbReference>
<dbReference type="Pfam" id="PF02195">
    <property type="entry name" value="ParB_N"/>
    <property type="match status" value="1"/>
</dbReference>
<protein>
    <submittedName>
        <fullName evidence="6">Chromosome partitioning protein, ParB family</fullName>
    </submittedName>
</protein>
<keyword evidence="2" id="KW-0159">Chromosome partition</keyword>
<dbReference type="GO" id="GO:0005694">
    <property type="term" value="C:chromosome"/>
    <property type="evidence" value="ECO:0007669"/>
    <property type="project" value="TreeGrafter"/>
</dbReference>
<dbReference type="InterPro" id="IPR003115">
    <property type="entry name" value="ParB_N"/>
</dbReference>
<evidence type="ECO:0000313" key="6">
    <source>
        <dbReference type="EMBL" id="SEA76139.1"/>
    </source>
</evidence>
<dbReference type="Gene3D" id="3.90.1530.30">
    <property type="match status" value="1"/>
</dbReference>
<proteinExistence type="inferred from homology"/>
<dbReference type="PANTHER" id="PTHR33375">
    <property type="entry name" value="CHROMOSOME-PARTITIONING PROTEIN PARB-RELATED"/>
    <property type="match status" value="1"/>
</dbReference>
<dbReference type="Gene3D" id="1.10.10.2830">
    <property type="match status" value="1"/>
</dbReference>
<dbReference type="SUPFAM" id="SSF109709">
    <property type="entry name" value="KorB DNA-binding domain-like"/>
    <property type="match status" value="1"/>
</dbReference>
<evidence type="ECO:0000256" key="4">
    <source>
        <dbReference type="SAM" id="MobiDB-lite"/>
    </source>
</evidence>
<feature type="domain" description="ParB-like N-terminal" evidence="5">
    <location>
        <begin position="30"/>
        <end position="123"/>
    </location>
</feature>
<dbReference type="InterPro" id="IPR004437">
    <property type="entry name" value="ParB/RepB/Spo0J"/>
</dbReference>
<keyword evidence="3" id="KW-0238">DNA-binding</keyword>
<evidence type="ECO:0000256" key="2">
    <source>
        <dbReference type="ARBA" id="ARBA00022829"/>
    </source>
</evidence>